<dbReference type="InterPro" id="IPR045951">
    <property type="entry name" value="DUF6371"/>
</dbReference>
<feature type="domain" description="Helicase ATP-binding" evidence="2">
    <location>
        <begin position="380"/>
        <end position="535"/>
    </location>
</feature>
<feature type="region of interest" description="Disordered" evidence="1">
    <location>
        <begin position="1"/>
        <end position="31"/>
    </location>
</feature>
<dbReference type="SUPFAM" id="SSF52540">
    <property type="entry name" value="P-loop containing nucleoside triphosphate hydrolases"/>
    <property type="match status" value="1"/>
</dbReference>
<dbReference type="Gene3D" id="3.40.50.300">
    <property type="entry name" value="P-loop containing nucleotide triphosphate hydrolases"/>
    <property type="match status" value="1"/>
</dbReference>
<evidence type="ECO:0000313" key="4">
    <source>
        <dbReference type="Proteomes" id="UP001597369"/>
    </source>
</evidence>
<evidence type="ECO:0000256" key="1">
    <source>
        <dbReference type="SAM" id="MobiDB-lite"/>
    </source>
</evidence>
<dbReference type="Pfam" id="PF00270">
    <property type="entry name" value="DEAD"/>
    <property type="match status" value="1"/>
</dbReference>
<dbReference type="SMART" id="SM00487">
    <property type="entry name" value="DEXDc"/>
    <property type="match status" value="1"/>
</dbReference>
<evidence type="ECO:0000259" key="2">
    <source>
        <dbReference type="PROSITE" id="PS51192"/>
    </source>
</evidence>
<proteinExistence type="predicted"/>
<dbReference type="Proteomes" id="UP001597369">
    <property type="component" value="Unassembled WGS sequence"/>
</dbReference>
<dbReference type="InterPro" id="IPR014001">
    <property type="entry name" value="Helicase_ATP-bd"/>
</dbReference>
<sequence length="1028" mass="116252">MHQLQPTKMCGSSKNKGSQEPPTNKKQQLPGADSLLADTNTLQVLREYFPNFKKLGKVFETDNSKRVNIYLHKGLYLVKDFTGKEFGDDASRNVLQVLQFYHRCDFKEALVLLSDKLGYTAFGHLAPPRKPMPRLAVPKEPVNEPEQVYVDRRQWDKVSQHLHSAFHHYARSLGVTDEHLKRWHVGTSTRAGTVYTVFGHQNWDGFYFNQKHFIFSSGGNKVISPFYLKNPAGKKYGQCLYGIHLLRAGAPVVVVESEKTAVLGSFFYPQFDFVSTGGAASLSKEKPKALQGKSGYVLLDADQAGRSLGTCRMLEKHGLDFIPVDLFPNREDGYDLADALRDGLRADITDWRFQLKKDNEGPDYKLFVNRFLSEQAAPLVNYIQHHGKVLLKARTGTGKTTFALEELARGVRGRVIILEPLTVIVDAIAKSKYGEIAIIKQGATYEDVQTSLYSKITVCTYDSFAKLPPVVEDDLIICDEVHELLSGYGMPDKRSKYEYLFRQLLAAKNVLCVSATPPGFLQEYGFKYVEVKAGQSNKIQLTPITYKGKVQHELAKLLPTLDFANYQYLIRLNDLKLIDQLVGSFKGLPKEQVAVLSSHSKGEAGGAYQAITGSKHIPEDIRLLFTTSLIDCGVDLYNQQLRIIMAEHHNEHLSISNALQFMARARKMPLLQVTLYKQERKGKEYDSEAAYQAIKKFAQRECQTLNLLMTQFQDLSPYLPKGSYSYRETAKYCSYNKATECYEVNELLIHYEVEQAAIRSTATADFYSQLKEEEHILMQKPEQVKIEKTPETEELDKAAKATRKNVVEQALTLLETCCTTATFTALHHATRDLELRKQIVRLTYDVRLSEEASQLQEAHQSLFTDSVALAVFKNYLKLQERDIVPADIVSLMREHRGARKFGDLLNRLDTCERIQHYERLAPADKRDVERIMRHKQAVEKTVTESTSINNKIGNRVTAATITAVMNSDRDMAIKLTKDKAMQLFHLLFETDMVVVKENGKTAKYFGIVADKTKPLHTSKIAAGAGVAK</sequence>
<gene>
    <name evidence="3" type="ORF">ACFSKU_14795</name>
</gene>
<dbReference type="InterPro" id="IPR011545">
    <property type="entry name" value="DEAD/DEAH_box_helicase_dom"/>
</dbReference>
<protein>
    <submittedName>
        <fullName evidence="3">DUF6371 domain-containing protein</fullName>
    </submittedName>
</protein>
<keyword evidence="4" id="KW-1185">Reference proteome</keyword>
<organism evidence="3 4">
    <name type="scientific">Pontibacter silvestris</name>
    <dbReference type="NCBI Taxonomy" id="2305183"/>
    <lineage>
        <taxon>Bacteria</taxon>
        <taxon>Pseudomonadati</taxon>
        <taxon>Bacteroidota</taxon>
        <taxon>Cytophagia</taxon>
        <taxon>Cytophagales</taxon>
        <taxon>Hymenobacteraceae</taxon>
        <taxon>Pontibacter</taxon>
    </lineage>
</organism>
<dbReference type="Pfam" id="PF19898">
    <property type="entry name" value="DUF6371"/>
    <property type="match status" value="1"/>
</dbReference>
<reference evidence="4" key="1">
    <citation type="journal article" date="2019" name="Int. J. Syst. Evol. Microbiol.">
        <title>The Global Catalogue of Microorganisms (GCM) 10K type strain sequencing project: providing services to taxonomists for standard genome sequencing and annotation.</title>
        <authorList>
            <consortium name="The Broad Institute Genomics Platform"/>
            <consortium name="The Broad Institute Genome Sequencing Center for Infectious Disease"/>
            <person name="Wu L."/>
            <person name="Ma J."/>
        </authorList>
    </citation>
    <scope>NUCLEOTIDE SEQUENCE [LARGE SCALE GENOMIC DNA]</scope>
    <source>
        <strain evidence="4">JCM 16545</strain>
    </source>
</reference>
<name>A0ABW4X0D9_9BACT</name>
<dbReference type="RefSeq" id="WP_229963067.1">
    <property type="nucleotide sequence ID" value="NZ_JAJJWI010000047.1"/>
</dbReference>
<feature type="compositionally biased region" description="Polar residues" evidence="1">
    <location>
        <begin position="1"/>
        <end position="27"/>
    </location>
</feature>
<accession>A0ABW4X0D9</accession>
<dbReference type="PROSITE" id="PS51192">
    <property type="entry name" value="HELICASE_ATP_BIND_1"/>
    <property type="match status" value="1"/>
</dbReference>
<dbReference type="InterPro" id="IPR027417">
    <property type="entry name" value="P-loop_NTPase"/>
</dbReference>
<dbReference type="EMBL" id="JBHUHV010000047">
    <property type="protein sequence ID" value="MFD2068159.1"/>
    <property type="molecule type" value="Genomic_DNA"/>
</dbReference>
<evidence type="ECO:0000313" key="3">
    <source>
        <dbReference type="EMBL" id="MFD2068159.1"/>
    </source>
</evidence>
<comment type="caution">
    <text evidence="3">The sequence shown here is derived from an EMBL/GenBank/DDBJ whole genome shotgun (WGS) entry which is preliminary data.</text>
</comment>